<dbReference type="CDD" id="cd24010">
    <property type="entry name" value="ASKHA_NBD_AcK_PK"/>
    <property type="match status" value="1"/>
</dbReference>
<organism evidence="8 9">
    <name type="scientific">Clavibacter nebraskensis</name>
    <dbReference type="NCBI Taxonomy" id="31963"/>
    <lineage>
        <taxon>Bacteria</taxon>
        <taxon>Bacillati</taxon>
        <taxon>Actinomycetota</taxon>
        <taxon>Actinomycetes</taxon>
        <taxon>Micrococcales</taxon>
        <taxon>Microbacteriaceae</taxon>
        <taxon>Clavibacter</taxon>
    </lineage>
</organism>
<evidence type="ECO:0000256" key="6">
    <source>
        <dbReference type="ARBA" id="ARBA00022840"/>
    </source>
</evidence>
<dbReference type="InterPro" id="IPR043129">
    <property type="entry name" value="ATPase_NBD"/>
</dbReference>
<dbReference type="InterPro" id="IPR000890">
    <property type="entry name" value="Aliphatic_acid_kin_short-chain"/>
</dbReference>
<dbReference type="Gene3D" id="3.30.420.40">
    <property type="match status" value="2"/>
</dbReference>
<keyword evidence="6" id="KW-0067">ATP-binding</keyword>
<evidence type="ECO:0000313" key="8">
    <source>
        <dbReference type="EMBL" id="RIJ08126.1"/>
    </source>
</evidence>
<evidence type="ECO:0000256" key="5">
    <source>
        <dbReference type="ARBA" id="ARBA00022777"/>
    </source>
</evidence>
<keyword evidence="4" id="KW-0547">Nucleotide-binding</keyword>
<comment type="caution">
    <text evidence="8">The sequence shown here is derived from an EMBL/GenBank/DDBJ whole genome shotgun (WGS) entry which is preliminary data.</text>
</comment>
<evidence type="ECO:0000313" key="9">
    <source>
        <dbReference type="Proteomes" id="UP000265361"/>
    </source>
</evidence>
<name>A0A399PNS9_9MICO</name>
<dbReference type="Pfam" id="PF00871">
    <property type="entry name" value="Acetate_kinase"/>
    <property type="match status" value="1"/>
</dbReference>
<sequence>GDAPDHESAVRIALDRVQAAHLPPPIAVGHRVVHGGSLFDRAVVVDDGVERAIDELSALAPLHNPANLAGIRAARAVLPDVPHIAVFDTAFHRTIPEAASTYAIDADLAARFGIRRYGFHGTSHRFVSRAAAAFLGKPLEDTRMIVLHIGNGASACAIDGGRSIETSMGLTPLEGLVMGTRSGDIDPAVLFHLHRQAGLGFDELEALLNRGSGLLGLTGSSDMRDVQAAELDGDPRAALALEVYRHRIRRYVGAYTAELGGLDAVVFTAGVGEHDSLLRRRSLAGLEHLGIHVDPDRNELASTHARRISPEGSPVAVLVVPTDEEWEIARQAAEVI</sequence>
<dbReference type="InterPro" id="IPR004372">
    <property type="entry name" value="Ac/propionate_kinase"/>
</dbReference>
<feature type="non-terminal residue" evidence="8">
    <location>
        <position position="1"/>
    </location>
</feature>
<dbReference type="EC" id="2.7.2.7" evidence="2"/>
<evidence type="ECO:0000256" key="2">
    <source>
        <dbReference type="ARBA" id="ARBA00013069"/>
    </source>
</evidence>
<protein>
    <recommendedName>
        <fullName evidence="2">butyrate kinase</fullName>
        <ecNumber evidence="2">2.7.2.7</ecNumber>
    </recommendedName>
</protein>
<reference evidence="8 9" key="1">
    <citation type="submission" date="2018-08" db="EMBL/GenBank/DDBJ databases">
        <title>Genome Sequence of Clavibacter michiganensis Subspecies type strains, and the Atypical Peach-Colored Strains Isolated from Tomato.</title>
        <authorList>
            <person name="Osdaghi E."/>
            <person name="Portier P."/>
            <person name="Briand M."/>
            <person name="Jacques M.-A."/>
        </authorList>
    </citation>
    <scope>NUCLEOTIDE SEQUENCE [LARGE SCALE GENOMIC DNA]</scope>
    <source>
        <strain evidence="8 9">CFBP 7577</strain>
    </source>
</reference>
<evidence type="ECO:0000256" key="1">
    <source>
        <dbReference type="ARBA" id="ARBA00008748"/>
    </source>
</evidence>
<dbReference type="PRINTS" id="PR00471">
    <property type="entry name" value="ACETATEKNASE"/>
</dbReference>
<gene>
    <name evidence="8" type="ORF">DZF97_11265</name>
</gene>
<dbReference type="InterPro" id="IPR023865">
    <property type="entry name" value="Aliphatic_acid_kinase_CS"/>
</dbReference>
<evidence type="ECO:0000256" key="3">
    <source>
        <dbReference type="ARBA" id="ARBA00022679"/>
    </source>
</evidence>
<proteinExistence type="inferred from homology"/>
<dbReference type="Proteomes" id="UP000265361">
    <property type="component" value="Unassembled WGS sequence"/>
</dbReference>
<comment type="similarity">
    <text evidence="1 7">Belongs to the acetokinase family.</text>
</comment>
<dbReference type="PROSITE" id="PS01076">
    <property type="entry name" value="ACETATE_KINASE_2"/>
    <property type="match status" value="1"/>
</dbReference>
<keyword evidence="3 7" id="KW-0808">Transferase</keyword>
<dbReference type="SUPFAM" id="SSF53067">
    <property type="entry name" value="Actin-like ATPase domain"/>
    <property type="match status" value="2"/>
</dbReference>
<dbReference type="PANTHER" id="PTHR21060:SF15">
    <property type="entry name" value="ACETATE KINASE-RELATED"/>
    <property type="match status" value="1"/>
</dbReference>
<dbReference type="GO" id="GO:0047761">
    <property type="term" value="F:butyrate kinase activity"/>
    <property type="evidence" value="ECO:0007669"/>
    <property type="project" value="UniProtKB-EC"/>
</dbReference>
<evidence type="ECO:0000256" key="7">
    <source>
        <dbReference type="RuleBase" id="RU003835"/>
    </source>
</evidence>
<dbReference type="HAMAP" id="MF_00020">
    <property type="entry name" value="Acetate_kinase"/>
    <property type="match status" value="1"/>
</dbReference>
<dbReference type="PANTHER" id="PTHR21060">
    <property type="entry name" value="ACETATE KINASE"/>
    <property type="match status" value="1"/>
</dbReference>
<dbReference type="GO" id="GO:0005524">
    <property type="term" value="F:ATP binding"/>
    <property type="evidence" value="ECO:0007669"/>
    <property type="project" value="UniProtKB-KW"/>
</dbReference>
<evidence type="ECO:0000256" key="4">
    <source>
        <dbReference type="ARBA" id="ARBA00022741"/>
    </source>
</evidence>
<accession>A0A399PNS9</accession>
<keyword evidence="5 7" id="KW-0418">Kinase</keyword>
<dbReference type="GO" id="GO:0006083">
    <property type="term" value="P:acetate metabolic process"/>
    <property type="evidence" value="ECO:0007669"/>
    <property type="project" value="TreeGrafter"/>
</dbReference>
<dbReference type="AlphaFoldDB" id="A0A399PNS9"/>
<dbReference type="NCBIfam" id="TIGR00016">
    <property type="entry name" value="ackA"/>
    <property type="match status" value="1"/>
</dbReference>
<dbReference type="GO" id="GO:0008776">
    <property type="term" value="F:acetate kinase activity"/>
    <property type="evidence" value="ECO:0007669"/>
    <property type="project" value="TreeGrafter"/>
</dbReference>
<dbReference type="EMBL" id="QWED01000368">
    <property type="protein sequence ID" value="RIJ08126.1"/>
    <property type="molecule type" value="Genomic_DNA"/>
</dbReference>